<sequence>MEEISPLVTSWEGGRCSRLSCGIAIPPNGSWRTIAPRDAAGNKLPPQIICSRCFEHYASKEGTVQRQLDPVDEEHAGVGTGSVPPASAIASIRRQTAHAQRNVYQGGRSPVWALGIQPQQWHATPVPFPGIPQPRSQYAAIGSAASHPAGYSANHGMYAHNRQIVKQFASVPTQQYMRVMAGVHYLVEGKKYTRQLRVHLSPPVIPCNSQLTHIQNIFETLNSVPANLHPAPLKQLIYHELYRSIQHDTYGFQFQLTDFELFGQGRTSLEKKPNEAPLYSQCFREVKKHGVSTTVFISNTRVEANLVMKSEVWDRVQAWIAQAEEQQNELAVAVVLSGKRLQEELQEAGSPLVTPRPTKRQAVEVIELSTSPGGGEIERVLLESDHNKVSSTKQPASSFNTCGVFLPIAVDDFFEIVKKKKRLHIDYDKHGCDTKLYMDELASIQPFRVSYRTPVAAKRHFFRDKPRGKRLHHPITKENQFLETEGSVLYWASSIHNLSNQFVRNYLDEHPNSAASKLQIPETHMVLGSLYLNGPDSKDGRARMIILIEELIAPPEAAKGPHFLKFINNGSPVPKFSQGQAGLVSRFLAFSQHVQYVKTDKLAFVSDYQGSFTLLSDPQILTHPKLGSLFGEGNLGTAFLDFEKTHPCNEYCSVFGLEPFGPSANAGPSAMSGTKPGPLDLVEDHKSLPTPEAAINDVLAEQAGAKERIGDGEQPANEPANRQRQKQPAGKASLQTAGVPASPPPSKRWSERIEARKNAAASSRKTSNSVRSFHAVFCPVASDPYQQSNFGHSFFLLDMTLLQPAMPSLPSDRNTEAISQMLPVKSPPQAGFQIQHDRHQGRQTSVQQKSAGGFRAGVDADIVFEVVWVIRRWRVTVWQLALRMNQSEQLLTLFINSSTLASDLGQALLDRIGLSWQGWNQHPEKDVVQIETSLDISKAWVGRVLLPSRTVEQCELVQLHNLCRCSRGIKQGDISGLPTPKEISDDGEAVIPLVNDRVTEDVVWWVIGGKRWGIRIEHCLWTTFRGCGGRSVGVRAVSRADRGNSFLVILQADNRVAGCSLPQAKAT</sequence>
<protein>
    <recommendedName>
        <fullName evidence="5">Alpha-type protein kinase domain-containing protein</fullName>
    </recommendedName>
</protein>
<dbReference type="InterPro" id="IPR004166">
    <property type="entry name" value="a-kinase_dom"/>
</dbReference>
<dbReference type="SUPFAM" id="SSF56112">
    <property type="entry name" value="Protein kinase-like (PK-like)"/>
    <property type="match status" value="1"/>
</dbReference>
<dbReference type="Gene3D" id="3.20.200.10">
    <property type="entry name" value="MHCK/EF2 kinase"/>
    <property type="match status" value="1"/>
</dbReference>
<dbReference type="Pfam" id="PF02816">
    <property type="entry name" value="Alpha_kinase"/>
    <property type="match status" value="1"/>
</dbReference>
<evidence type="ECO:0000313" key="7">
    <source>
        <dbReference type="Proteomes" id="UP000076738"/>
    </source>
</evidence>
<evidence type="ECO:0000313" key="6">
    <source>
        <dbReference type="EMBL" id="KZO98725.1"/>
    </source>
</evidence>
<feature type="domain" description="Alpha-type protein kinase" evidence="5">
    <location>
        <begin position="397"/>
        <end position="660"/>
    </location>
</feature>
<reference evidence="6 7" key="1">
    <citation type="journal article" date="2016" name="Mol. Biol. Evol.">
        <title>Comparative Genomics of Early-Diverging Mushroom-Forming Fungi Provides Insights into the Origins of Lignocellulose Decay Capabilities.</title>
        <authorList>
            <person name="Nagy L.G."/>
            <person name="Riley R."/>
            <person name="Tritt A."/>
            <person name="Adam C."/>
            <person name="Daum C."/>
            <person name="Floudas D."/>
            <person name="Sun H."/>
            <person name="Yadav J.S."/>
            <person name="Pangilinan J."/>
            <person name="Larsson K.H."/>
            <person name="Matsuura K."/>
            <person name="Barry K."/>
            <person name="Labutti K."/>
            <person name="Kuo R."/>
            <person name="Ohm R.A."/>
            <person name="Bhattacharya S.S."/>
            <person name="Shirouzu T."/>
            <person name="Yoshinaga Y."/>
            <person name="Martin F.M."/>
            <person name="Grigoriev I.V."/>
            <person name="Hibbett D.S."/>
        </authorList>
    </citation>
    <scope>NUCLEOTIDE SEQUENCE [LARGE SCALE GENOMIC DNA]</scope>
    <source>
        <strain evidence="6 7">TUFC12733</strain>
    </source>
</reference>
<accession>A0A167PF53</accession>
<dbReference type="OrthoDB" id="301415at2759"/>
<keyword evidence="1" id="KW-0723">Serine/threonine-protein kinase</keyword>
<dbReference type="STRING" id="1330018.A0A167PF53"/>
<evidence type="ECO:0000256" key="4">
    <source>
        <dbReference type="SAM" id="MobiDB-lite"/>
    </source>
</evidence>
<dbReference type="Proteomes" id="UP000076738">
    <property type="component" value="Unassembled WGS sequence"/>
</dbReference>
<dbReference type="AlphaFoldDB" id="A0A167PF53"/>
<keyword evidence="2" id="KW-0808">Transferase</keyword>
<evidence type="ECO:0000256" key="3">
    <source>
        <dbReference type="ARBA" id="ARBA00022777"/>
    </source>
</evidence>
<organism evidence="6 7">
    <name type="scientific">Calocera viscosa (strain TUFC12733)</name>
    <dbReference type="NCBI Taxonomy" id="1330018"/>
    <lineage>
        <taxon>Eukaryota</taxon>
        <taxon>Fungi</taxon>
        <taxon>Dikarya</taxon>
        <taxon>Basidiomycota</taxon>
        <taxon>Agaricomycotina</taxon>
        <taxon>Dacrymycetes</taxon>
        <taxon>Dacrymycetales</taxon>
        <taxon>Dacrymycetaceae</taxon>
        <taxon>Calocera</taxon>
    </lineage>
</organism>
<dbReference type="EMBL" id="KV417274">
    <property type="protein sequence ID" value="KZO98725.1"/>
    <property type="molecule type" value="Genomic_DNA"/>
</dbReference>
<dbReference type="GO" id="GO:0004674">
    <property type="term" value="F:protein serine/threonine kinase activity"/>
    <property type="evidence" value="ECO:0007669"/>
    <property type="project" value="UniProtKB-KW"/>
</dbReference>
<gene>
    <name evidence="6" type="ORF">CALVIDRAFT_525742</name>
</gene>
<dbReference type="InterPro" id="IPR011009">
    <property type="entry name" value="Kinase-like_dom_sf"/>
</dbReference>
<proteinExistence type="predicted"/>
<evidence type="ECO:0000256" key="2">
    <source>
        <dbReference type="ARBA" id="ARBA00022679"/>
    </source>
</evidence>
<evidence type="ECO:0000259" key="5">
    <source>
        <dbReference type="PROSITE" id="PS51158"/>
    </source>
</evidence>
<name>A0A167PF53_CALVF</name>
<dbReference type="GO" id="GO:0005524">
    <property type="term" value="F:ATP binding"/>
    <property type="evidence" value="ECO:0007669"/>
    <property type="project" value="InterPro"/>
</dbReference>
<feature type="region of interest" description="Disordered" evidence="4">
    <location>
        <begin position="665"/>
        <end position="685"/>
    </location>
</feature>
<keyword evidence="3" id="KW-0418">Kinase</keyword>
<feature type="compositionally biased region" description="Basic and acidic residues" evidence="4">
    <location>
        <begin position="748"/>
        <end position="757"/>
    </location>
</feature>
<feature type="region of interest" description="Disordered" evidence="4">
    <location>
        <begin position="708"/>
        <end position="766"/>
    </location>
</feature>
<evidence type="ECO:0000256" key="1">
    <source>
        <dbReference type="ARBA" id="ARBA00022527"/>
    </source>
</evidence>
<keyword evidence="7" id="KW-1185">Reference proteome</keyword>
<dbReference type="PROSITE" id="PS51158">
    <property type="entry name" value="ALPHA_KINASE"/>
    <property type="match status" value="1"/>
</dbReference>